<dbReference type="PANTHER" id="PTHR12956:SF38">
    <property type="entry name" value="HEXOSYLTRANSFERASE MUCI70-RELATED"/>
    <property type="match status" value="1"/>
</dbReference>
<dbReference type="Proteomes" id="UP000825935">
    <property type="component" value="Chromosome 32"/>
</dbReference>
<dbReference type="PANTHER" id="PTHR12956">
    <property type="entry name" value="ALKALINE CERAMIDASE-RELATED"/>
    <property type="match status" value="1"/>
</dbReference>
<protein>
    <recommendedName>
        <fullName evidence="3">TOD1/MUCI70 glycosyltransferase-like domain-containing protein</fullName>
    </recommendedName>
</protein>
<feature type="region of interest" description="Disordered" evidence="1">
    <location>
        <begin position="517"/>
        <end position="541"/>
    </location>
</feature>
<keyword evidence="5" id="KW-1185">Reference proteome</keyword>
<dbReference type="AlphaFoldDB" id="A0A8T2QWF5"/>
<dbReference type="InterPro" id="IPR048354">
    <property type="entry name" value="TOD1_MUCI70_glycTrfase_dom"/>
</dbReference>
<dbReference type="Pfam" id="PF04765">
    <property type="entry name" value="TOD1_MUCI70"/>
    <property type="match status" value="1"/>
</dbReference>
<gene>
    <name evidence="4" type="ORF">KP509_32G069300</name>
</gene>
<organism evidence="4 5">
    <name type="scientific">Ceratopteris richardii</name>
    <name type="common">Triangle waterfern</name>
    <dbReference type="NCBI Taxonomy" id="49495"/>
    <lineage>
        <taxon>Eukaryota</taxon>
        <taxon>Viridiplantae</taxon>
        <taxon>Streptophyta</taxon>
        <taxon>Embryophyta</taxon>
        <taxon>Tracheophyta</taxon>
        <taxon>Polypodiopsida</taxon>
        <taxon>Polypodiidae</taxon>
        <taxon>Polypodiales</taxon>
        <taxon>Pteridineae</taxon>
        <taxon>Pteridaceae</taxon>
        <taxon>Parkerioideae</taxon>
        <taxon>Ceratopteris</taxon>
    </lineage>
</organism>
<keyword evidence="2" id="KW-0472">Membrane</keyword>
<sequence length="541" mass="62059">MSSLVLDLGHFSSNGVSQGRKQNKALNMAKDRERSCLRLQRMIIGRRIGVFIAFFISALSFLMLLSVTRVTNPKPAIDGISPTSTASNRQIVNMSSSPPFQRREKLSRQLTFPIQRIDIFQQVPSFSSDHPLPYGHPCEGFKLPPPPADKKRTGPRPCPVCYLPVKKAISEMHISSTMDLPIHRLSYLEESSEFEHEEGMTATSFGGHPSLEDRKDSYQIHKNMKIHCGFAQGIKPGSRSGFDIQEADWDDMKSCTGVVVASAIFGNYDRLKQPVNVSKESSKRVCFFMFVDEETHQHLDTYEIEHGIWRVVIVRNLAYEDARRNGKIPKLLLHRLFPNAKFSLWIDGKLKLVVDPYQVLERFLWRRNVNIALSRHYRRFDVFVEAEANKAARKYDNATIDAQIAFYQSEGLVPYNRKKSLFPSDVPEGCVIIREHTPVTNLFMCLWFNEVDRFTSRDQLSFAAVRDKLIGKIPLRLSMFLDCERRNFVVQEYHRDILEQRSISLMHSAVRSTDPTFLTSKRHRRSSNRQKIGSESIAAAM</sequence>
<dbReference type="OrthoDB" id="1905162at2759"/>
<evidence type="ECO:0000313" key="4">
    <source>
        <dbReference type="EMBL" id="KAH7287683.1"/>
    </source>
</evidence>
<evidence type="ECO:0000259" key="3">
    <source>
        <dbReference type="Pfam" id="PF04765"/>
    </source>
</evidence>
<evidence type="ECO:0000256" key="1">
    <source>
        <dbReference type="SAM" id="MobiDB-lite"/>
    </source>
</evidence>
<reference evidence="4" key="1">
    <citation type="submission" date="2021-08" db="EMBL/GenBank/DDBJ databases">
        <title>WGS assembly of Ceratopteris richardii.</title>
        <authorList>
            <person name="Marchant D.B."/>
            <person name="Chen G."/>
            <person name="Jenkins J."/>
            <person name="Shu S."/>
            <person name="Leebens-Mack J."/>
            <person name="Grimwood J."/>
            <person name="Schmutz J."/>
            <person name="Soltis P."/>
            <person name="Soltis D."/>
            <person name="Chen Z.-H."/>
        </authorList>
    </citation>
    <scope>NUCLEOTIDE SEQUENCE</scope>
    <source>
        <strain evidence="4">Whitten #5841</strain>
        <tissue evidence="4">Leaf</tissue>
    </source>
</reference>
<accession>A0A8T2QWF5</accession>
<feature type="domain" description="TOD1/MUCI70 glycosyltransferase-like" evidence="3">
    <location>
        <begin position="185"/>
        <end position="494"/>
    </location>
</feature>
<proteinExistence type="predicted"/>
<dbReference type="EMBL" id="CM035437">
    <property type="protein sequence ID" value="KAH7287683.1"/>
    <property type="molecule type" value="Genomic_DNA"/>
</dbReference>
<dbReference type="EMBL" id="CM035437">
    <property type="protein sequence ID" value="KAH7287686.1"/>
    <property type="molecule type" value="Genomic_DNA"/>
</dbReference>
<comment type="caution">
    <text evidence="4">The sequence shown here is derived from an EMBL/GenBank/DDBJ whole genome shotgun (WGS) entry which is preliminary data.</text>
</comment>
<evidence type="ECO:0000313" key="5">
    <source>
        <dbReference type="Proteomes" id="UP000825935"/>
    </source>
</evidence>
<dbReference type="InterPro" id="IPR006852">
    <property type="entry name" value="TOD1_MUCI70"/>
</dbReference>
<keyword evidence="2" id="KW-1133">Transmembrane helix</keyword>
<name>A0A8T2QWF5_CERRI</name>
<keyword evidence="2" id="KW-0812">Transmembrane</keyword>
<dbReference type="OMA" id="YIHEENP"/>
<evidence type="ECO:0000256" key="2">
    <source>
        <dbReference type="SAM" id="Phobius"/>
    </source>
</evidence>
<feature type="transmembrane region" description="Helical" evidence="2">
    <location>
        <begin position="48"/>
        <end position="67"/>
    </location>
</feature>